<name>A0ABD1V1R4_9LAMI</name>
<dbReference type="EMBL" id="JBFOLK010000002">
    <property type="protein sequence ID" value="KAL2531253.1"/>
    <property type="molecule type" value="Genomic_DNA"/>
</dbReference>
<dbReference type="PANTHER" id="PTHR33670:SF17">
    <property type="entry name" value="ANTHER-SPECIFIC PROLINE-RICH PROTEIN APG"/>
    <property type="match status" value="1"/>
</dbReference>
<gene>
    <name evidence="2" type="ORF">Adt_04604</name>
</gene>
<comment type="caution">
    <text evidence="2">The sequence shown here is derived from an EMBL/GenBank/DDBJ whole genome shotgun (WGS) entry which is preliminary data.</text>
</comment>
<protein>
    <submittedName>
        <fullName evidence="2">Uncharacterized protein</fullName>
    </submittedName>
</protein>
<evidence type="ECO:0000313" key="3">
    <source>
        <dbReference type="Proteomes" id="UP001604336"/>
    </source>
</evidence>
<proteinExistence type="predicted"/>
<feature type="region of interest" description="Disordered" evidence="1">
    <location>
        <begin position="40"/>
        <end position="77"/>
    </location>
</feature>
<evidence type="ECO:0000313" key="2">
    <source>
        <dbReference type="EMBL" id="KAL2531253.1"/>
    </source>
</evidence>
<dbReference type="AlphaFoldDB" id="A0ABD1V1R4"/>
<organism evidence="2 3">
    <name type="scientific">Abeliophyllum distichum</name>
    <dbReference type="NCBI Taxonomy" id="126358"/>
    <lineage>
        <taxon>Eukaryota</taxon>
        <taxon>Viridiplantae</taxon>
        <taxon>Streptophyta</taxon>
        <taxon>Embryophyta</taxon>
        <taxon>Tracheophyta</taxon>
        <taxon>Spermatophyta</taxon>
        <taxon>Magnoliopsida</taxon>
        <taxon>eudicotyledons</taxon>
        <taxon>Gunneridae</taxon>
        <taxon>Pentapetalae</taxon>
        <taxon>asterids</taxon>
        <taxon>lamiids</taxon>
        <taxon>Lamiales</taxon>
        <taxon>Oleaceae</taxon>
        <taxon>Forsythieae</taxon>
        <taxon>Abeliophyllum</taxon>
    </lineage>
</organism>
<feature type="compositionally biased region" description="Low complexity" evidence="1">
    <location>
        <begin position="62"/>
        <end position="72"/>
    </location>
</feature>
<sequence>MGEIAVFQPQDILKNQSNRRYRNNLIKRPMRSRKPIETLVVSDPNPSTVPSKVSRRKRRSANSRNSSNSPSKNDSKNMILGKVKILKRGEALTDGTKSLVLKKEENSEIVAAAAKDLVVPTSAGLLGPLPKMLSKQMETYDFYSGSAYFTSPSPNSLPLPSFCKKKKKSLDVNNNDVT</sequence>
<dbReference type="Proteomes" id="UP001604336">
    <property type="component" value="Unassembled WGS sequence"/>
</dbReference>
<keyword evidence="3" id="KW-1185">Reference proteome</keyword>
<accession>A0ABD1V1R4</accession>
<dbReference type="PANTHER" id="PTHR33670">
    <property type="entry name" value="SPLICING FACTOR, PROLINE- AND GLUTAMINE-RICH-LIKE"/>
    <property type="match status" value="1"/>
</dbReference>
<reference evidence="3" key="1">
    <citation type="submission" date="2024-07" db="EMBL/GenBank/DDBJ databases">
        <title>Two chromosome-level genome assemblies of Korean endemic species Abeliophyllum distichum and Forsythia ovata (Oleaceae).</title>
        <authorList>
            <person name="Jang H."/>
        </authorList>
    </citation>
    <scope>NUCLEOTIDE SEQUENCE [LARGE SCALE GENOMIC DNA]</scope>
</reference>
<evidence type="ECO:0000256" key="1">
    <source>
        <dbReference type="SAM" id="MobiDB-lite"/>
    </source>
</evidence>